<gene>
    <name evidence="2" type="ORF">K491DRAFT_693623</name>
</gene>
<dbReference type="Proteomes" id="UP000799324">
    <property type="component" value="Unassembled WGS sequence"/>
</dbReference>
<sequence length="160" mass="19361">MKITLSSPMSEFKHIPSHSNQFYIPKMIYSTDESHKRKYMLEERVPFRYQPDESRRAIETSTSERSSPRRLSKERWELCDRIHKEIVRDWGIGEYQCVNEVERPVKKDSDVERVARDMGKREMRGGYRQRGKAGKISYRERKYITLRLNMTRCWEMGYLE</sequence>
<protein>
    <submittedName>
        <fullName evidence="2">Uncharacterized protein</fullName>
    </submittedName>
</protein>
<accession>A0A6A6T469</accession>
<feature type="region of interest" description="Disordered" evidence="1">
    <location>
        <begin position="52"/>
        <end position="72"/>
    </location>
</feature>
<keyword evidence="3" id="KW-1185">Reference proteome</keyword>
<dbReference type="EMBL" id="MU004360">
    <property type="protein sequence ID" value="KAF2654696.1"/>
    <property type="molecule type" value="Genomic_DNA"/>
</dbReference>
<reference evidence="2" key="1">
    <citation type="journal article" date="2020" name="Stud. Mycol.">
        <title>101 Dothideomycetes genomes: a test case for predicting lifestyles and emergence of pathogens.</title>
        <authorList>
            <person name="Haridas S."/>
            <person name="Albert R."/>
            <person name="Binder M."/>
            <person name="Bloem J."/>
            <person name="Labutti K."/>
            <person name="Salamov A."/>
            <person name="Andreopoulos B."/>
            <person name="Baker S."/>
            <person name="Barry K."/>
            <person name="Bills G."/>
            <person name="Bluhm B."/>
            <person name="Cannon C."/>
            <person name="Castanera R."/>
            <person name="Culley D."/>
            <person name="Daum C."/>
            <person name="Ezra D."/>
            <person name="Gonzalez J."/>
            <person name="Henrissat B."/>
            <person name="Kuo A."/>
            <person name="Liang C."/>
            <person name="Lipzen A."/>
            <person name="Lutzoni F."/>
            <person name="Magnuson J."/>
            <person name="Mondo S."/>
            <person name="Nolan M."/>
            <person name="Ohm R."/>
            <person name="Pangilinan J."/>
            <person name="Park H.-J."/>
            <person name="Ramirez L."/>
            <person name="Alfaro M."/>
            <person name="Sun H."/>
            <person name="Tritt A."/>
            <person name="Yoshinaga Y."/>
            <person name="Zwiers L.-H."/>
            <person name="Turgeon B."/>
            <person name="Goodwin S."/>
            <person name="Spatafora J."/>
            <person name="Crous P."/>
            <person name="Grigoriev I."/>
        </authorList>
    </citation>
    <scope>NUCLEOTIDE SEQUENCE</scope>
    <source>
        <strain evidence="2">CBS 122681</strain>
    </source>
</reference>
<organism evidence="2 3">
    <name type="scientific">Lophiostoma macrostomum CBS 122681</name>
    <dbReference type="NCBI Taxonomy" id="1314788"/>
    <lineage>
        <taxon>Eukaryota</taxon>
        <taxon>Fungi</taxon>
        <taxon>Dikarya</taxon>
        <taxon>Ascomycota</taxon>
        <taxon>Pezizomycotina</taxon>
        <taxon>Dothideomycetes</taxon>
        <taxon>Pleosporomycetidae</taxon>
        <taxon>Pleosporales</taxon>
        <taxon>Lophiostomataceae</taxon>
        <taxon>Lophiostoma</taxon>
    </lineage>
</organism>
<proteinExistence type="predicted"/>
<evidence type="ECO:0000313" key="2">
    <source>
        <dbReference type="EMBL" id="KAF2654696.1"/>
    </source>
</evidence>
<name>A0A6A6T469_9PLEO</name>
<evidence type="ECO:0000313" key="3">
    <source>
        <dbReference type="Proteomes" id="UP000799324"/>
    </source>
</evidence>
<dbReference type="AlphaFoldDB" id="A0A6A6T469"/>
<evidence type="ECO:0000256" key="1">
    <source>
        <dbReference type="SAM" id="MobiDB-lite"/>
    </source>
</evidence>